<reference evidence="2 3" key="1">
    <citation type="journal article" date="2008" name="Proc. Natl. Acad. Sci. U.S.A.">
        <title>The genome of Cyanothece 51142, a unicellular diazotrophic cyanobacterium important in the marine nitrogen cycle.</title>
        <authorList>
            <person name="Welsh E.A."/>
            <person name="Liberton M."/>
            <person name="Stoeckel J."/>
            <person name="Loh T."/>
            <person name="Elvitigala T."/>
            <person name="Wang C."/>
            <person name="Wollam A."/>
            <person name="Fulton R.S."/>
            <person name="Clifton S.W."/>
            <person name="Jacobs J.M."/>
            <person name="Aurora R."/>
            <person name="Ghosh B.K."/>
            <person name="Sherman L.A."/>
            <person name="Smith R.D."/>
            <person name="Wilson R.K."/>
            <person name="Pakrasi H.B."/>
        </authorList>
    </citation>
    <scope>NUCLEOTIDE SEQUENCE [LARGE SCALE GENOMIC DNA]</scope>
    <source>
        <strain evidence="3">ATCC 51142 / BH68</strain>
    </source>
</reference>
<evidence type="ECO:0008006" key="4">
    <source>
        <dbReference type="Google" id="ProtNLM"/>
    </source>
</evidence>
<dbReference type="EMBL" id="CP000806">
    <property type="protein sequence ID" value="ACB53895.1"/>
    <property type="molecule type" value="Genomic_DNA"/>
</dbReference>
<evidence type="ECO:0000256" key="1">
    <source>
        <dbReference type="SAM" id="Phobius"/>
    </source>
</evidence>
<name>B1WVA5_CROS5</name>
<feature type="transmembrane region" description="Helical" evidence="1">
    <location>
        <begin position="35"/>
        <end position="52"/>
    </location>
</feature>
<proteinExistence type="predicted"/>
<gene>
    <name evidence="2" type="ordered locus">cce_4547</name>
</gene>
<sequence>MLSFHCGVNIVNRLIMPHLLILLCNLRNQLKQNRFFIYLTFFMVLGLGGTQHPSLAAPNESLEDFFEQTTVSGTIDSSNAINEVFINVPTVGMLDINFSLMLEEAGFASRNTFGLYDTVSKNYFQIFGGEATPGSRLSATVTSHSQLLIGDLTYDLEGPLSFYLSRNLKQQSQTFFSNDIRNGVPQALMYQGQGEGLLFNDIDTFFTEDDYIIGFEDKDARQSDKDYNDMVILAQTVLRIPEPAEPEDFAPNNNVTIPEPSLLSGLGMMAMLALIRKRASQS</sequence>
<dbReference type="STRING" id="43989.cce_4547"/>
<keyword evidence="1" id="KW-1133">Transmembrane helix</keyword>
<protein>
    <recommendedName>
        <fullName evidence="4">DUF4114 domain-containing protein</fullName>
    </recommendedName>
</protein>
<keyword evidence="3" id="KW-1185">Reference proteome</keyword>
<keyword evidence="1" id="KW-0812">Transmembrane</keyword>
<evidence type="ECO:0000313" key="3">
    <source>
        <dbReference type="Proteomes" id="UP000001203"/>
    </source>
</evidence>
<dbReference type="eggNOG" id="ENOG5030ZXV">
    <property type="taxonomic scope" value="Bacteria"/>
</dbReference>
<keyword evidence="1" id="KW-0472">Membrane</keyword>
<dbReference type="Proteomes" id="UP000001203">
    <property type="component" value="Chromosome circular"/>
</dbReference>
<organism evidence="2 3">
    <name type="scientific">Crocosphaera subtropica (strain ATCC 51142 / BH68)</name>
    <name type="common">Cyanothece sp. (strain ATCC 51142)</name>
    <dbReference type="NCBI Taxonomy" id="43989"/>
    <lineage>
        <taxon>Bacteria</taxon>
        <taxon>Bacillati</taxon>
        <taxon>Cyanobacteriota</taxon>
        <taxon>Cyanophyceae</taxon>
        <taxon>Oscillatoriophycideae</taxon>
        <taxon>Chroococcales</taxon>
        <taxon>Aphanothecaceae</taxon>
        <taxon>Crocosphaera</taxon>
        <taxon>Crocosphaera subtropica</taxon>
    </lineage>
</organism>
<dbReference type="KEGG" id="cyt:cce_4547"/>
<evidence type="ECO:0000313" key="2">
    <source>
        <dbReference type="EMBL" id="ACB53895.1"/>
    </source>
</evidence>
<dbReference type="AlphaFoldDB" id="B1WVA5"/>
<accession>B1WVA5</accession>
<dbReference type="HOGENOM" id="CLU_985968_0_0_3"/>